<evidence type="ECO:0000256" key="4">
    <source>
        <dbReference type="ARBA" id="ARBA00022840"/>
    </source>
</evidence>
<evidence type="ECO:0000256" key="2">
    <source>
        <dbReference type="ARBA" id="ARBA00022741"/>
    </source>
</evidence>
<dbReference type="PROSITE" id="PS50011">
    <property type="entry name" value="PROTEIN_KINASE_DOM"/>
    <property type="match status" value="1"/>
</dbReference>
<dbReference type="SMART" id="SM00220">
    <property type="entry name" value="S_TKc"/>
    <property type="match status" value="1"/>
</dbReference>
<dbReference type="InterPro" id="IPR000719">
    <property type="entry name" value="Prot_kinase_dom"/>
</dbReference>
<name>A0A7S1CB24_9STRA</name>
<dbReference type="AlphaFoldDB" id="A0A7S1CB24"/>
<proteinExistence type="predicted"/>
<dbReference type="PANTHER" id="PTHR43289:SF33">
    <property type="entry name" value="SERINE_THREONINE KINASE 31"/>
    <property type="match status" value="1"/>
</dbReference>
<protein>
    <recommendedName>
        <fullName evidence="5">Protein kinase domain-containing protein</fullName>
    </recommendedName>
</protein>
<dbReference type="EMBL" id="HBFS01009335">
    <property type="protein sequence ID" value="CAD8913180.1"/>
    <property type="molecule type" value="Transcribed_RNA"/>
</dbReference>
<evidence type="ECO:0000259" key="5">
    <source>
        <dbReference type="PROSITE" id="PS50011"/>
    </source>
</evidence>
<dbReference type="GO" id="GO:0004674">
    <property type="term" value="F:protein serine/threonine kinase activity"/>
    <property type="evidence" value="ECO:0007669"/>
    <property type="project" value="TreeGrafter"/>
</dbReference>
<accession>A0A7S1CB24</accession>
<dbReference type="Pfam" id="PF00069">
    <property type="entry name" value="Pkinase"/>
    <property type="match status" value="1"/>
</dbReference>
<dbReference type="PANTHER" id="PTHR43289">
    <property type="entry name" value="MITOGEN-ACTIVATED PROTEIN KINASE KINASE KINASE 20-RELATED"/>
    <property type="match status" value="1"/>
</dbReference>
<dbReference type="InterPro" id="IPR011009">
    <property type="entry name" value="Kinase-like_dom_sf"/>
</dbReference>
<reference evidence="6" key="1">
    <citation type="submission" date="2021-01" db="EMBL/GenBank/DDBJ databases">
        <authorList>
            <person name="Corre E."/>
            <person name="Pelletier E."/>
            <person name="Niang G."/>
            <person name="Scheremetjew M."/>
            <person name="Finn R."/>
            <person name="Kale V."/>
            <person name="Holt S."/>
            <person name="Cochrane G."/>
            <person name="Meng A."/>
            <person name="Brown T."/>
            <person name="Cohen L."/>
        </authorList>
    </citation>
    <scope>NUCLEOTIDE SEQUENCE</scope>
    <source>
        <strain evidence="6">Ms1</strain>
    </source>
</reference>
<gene>
    <name evidence="6" type="ORF">BSP0115_LOCUS6432</name>
</gene>
<keyword evidence="1" id="KW-0808">Transferase</keyword>
<dbReference type="Gene3D" id="1.10.510.10">
    <property type="entry name" value="Transferase(Phosphotransferase) domain 1"/>
    <property type="match status" value="1"/>
</dbReference>
<feature type="domain" description="Protein kinase" evidence="5">
    <location>
        <begin position="32"/>
        <end position="406"/>
    </location>
</feature>
<keyword evidence="3" id="KW-0418">Kinase</keyword>
<evidence type="ECO:0000256" key="1">
    <source>
        <dbReference type="ARBA" id="ARBA00022679"/>
    </source>
</evidence>
<dbReference type="SUPFAM" id="SSF56112">
    <property type="entry name" value="Protein kinase-like (PK-like)"/>
    <property type="match status" value="1"/>
</dbReference>
<organism evidence="6">
    <name type="scientific">Bicosoecida sp. CB-2014</name>
    <dbReference type="NCBI Taxonomy" id="1486930"/>
    <lineage>
        <taxon>Eukaryota</taxon>
        <taxon>Sar</taxon>
        <taxon>Stramenopiles</taxon>
        <taxon>Bigyra</taxon>
        <taxon>Opalozoa</taxon>
        <taxon>Bicosoecida</taxon>
    </lineage>
</organism>
<keyword evidence="2" id="KW-0547">Nucleotide-binding</keyword>
<evidence type="ECO:0000313" key="6">
    <source>
        <dbReference type="EMBL" id="CAD8913180.1"/>
    </source>
</evidence>
<sequence>MAAEIVAPPAPVAIVMAPVLDHPVEFLHDNPMRVPTAAGAGTVAQLNLLGGAVVTMPPALPAGGVLADVVADTQFCRCGVVLRLPLSDADGTSRGDVAFKVLDKAAMANEGDRSVEEIASMEALAPRGLLLEGADGGRPVAGVPRWDCFDDGVNVYIVTEWAAGGSLSSWARRVVRELTAADRVAEWYSVHLPRLYYQLCAAVEHMHAHCVVHLDLDPKNMVMAEAADGSFDLLVIDFGSSRRVASEHALVGDKGIKFKLRYMSPQVATYYHTGVPFEGAPADVFCLGAILWWLLSLPICLMRREDDGTGRKHVPVDDVALDMTRHWRDNLLSHFTDGDAHAARAEAALAAAGGALPPYKASECMCCRWDFDIPTVWRQALYNCLVDDTRRRFTVGQLREHIEGILGALVREAAVADDAAVEEAVAADDAEAAEAAAAAAAAEAMAAKAAAAGLEVVAEDDPAADAFAGVHELGV</sequence>
<keyword evidence="4" id="KW-0067">ATP-binding</keyword>
<dbReference type="GO" id="GO:0005524">
    <property type="term" value="F:ATP binding"/>
    <property type="evidence" value="ECO:0007669"/>
    <property type="project" value="UniProtKB-KW"/>
</dbReference>
<evidence type="ECO:0000256" key="3">
    <source>
        <dbReference type="ARBA" id="ARBA00022777"/>
    </source>
</evidence>